<sequence>MSLVAIKNGISKLVSSKDASDAELERVERLIDSNQIPYGSTDTSSSENKEEEGVDSITAFFNTFDPRVMSDIIIGLSDGLTVPFALTAGLSSLGDSKLVITGGMAELVSGAISMGLGGYLAAKSESEYYFSQVKKEKLEFFKKPEAINQDAAEIMFELGASEQTIISFLKDLDAKPKNLIDFVIRYGKGLEEPAAGRELTSALTIGASYFLGGFVPLLPYFFTKEVGTGLIISVVAMLVVLMLFGYFKCSISMGEGCPNHKKFAAGFEMVVVGSIAAGAAWGLVFLIE</sequence>
<dbReference type="InterPro" id="IPR008217">
    <property type="entry name" value="Ccc1_fam"/>
</dbReference>
<evidence type="ECO:0000256" key="4">
    <source>
        <dbReference type="ARBA" id="ARBA00022989"/>
    </source>
</evidence>
<dbReference type="EMBL" id="JABWAD010000007">
    <property type="protein sequence ID" value="KAF6072347.1"/>
    <property type="molecule type" value="Genomic_DNA"/>
</dbReference>
<evidence type="ECO:0000256" key="3">
    <source>
        <dbReference type="ARBA" id="ARBA00022692"/>
    </source>
</evidence>
<evidence type="ECO:0000256" key="6">
    <source>
        <dbReference type="SAM" id="Phobius"/>
    </source>
</evidence>
<dbReference type="AlphaFoldDB" id="A0A8H6C5Y8"/>
<keyword evidence="5 6" id="KW-0472">Membrane</keyword>
<organism evidence="7 8">
    <name type="scientific">Candida albicans</name>
    <name type="common">Yeast</name>
    <dbReference type="NCBI Taxonomy" id="5476"/>
    <lineage>
        <taxon>Eukaryota</taxon>
        <taxon>Fungi</taxon>
        <taxon>Dikarya</taxon>
        <taxon>Ascomycota</taxon>
        <taxon>Saccharomycotina</taxon>
        <taxon>Pichiomycetes</taxon>
        <taxon>Debaryomycetaceae</taxon>
        <taxon>Candida/Lodderomyces clade</taxon>
        <taxon>Candida</taxon>
    </lineage>
</organism>
<evidence type="ECO:0000256" key="2">
    <source>
        <dbReference type="ARBA" id="ARBA00007049"/>
    </source>
</evidence>
<dbReference type="Pfam" id="PF01988">
    <property type="entry name" value="VIT1"/>
    <property type="match status" value="1"/>
</dbReference>
<feature type="transmembrane region" description="Helical" evidence="6">
    <location>
        <begin position="267"/>
        <end position="287"/>
    </location>
</feature>
<dbReference type="GO" id="GO:0005384">
    <property type="term" value="F:manganese ion transmembrane transporter activity"/>
    <property type="evidence" value="ECO:0007669"/>
    <property type="project" value="InterPro"/>
</dbReference>
<evidence type="ECO:0000313" key="7">
    <source>
        <dbReference type="EMBL" id="KAF6072347.1"/>
    </source>
</evidence>
<dbReference type="Proteomes" id="UP000536275">
    <property type="component" value="Unassembled WGS sequence"/>
</dbReference>
<evidence type="ECO:0000256" key="1">
    <source>
        <dbReference type="ARBA" id="ARBA00004127"/>
    </source>
</evidence>
<keyword evidence="4 6" id="KW-1133">Transmembrane helix</keyword>
<dbReference type="GO" id="GO:0012505">
    <property type="term" value="C:endomembrane system"/>
    <property type="evidence" value="ECO:0007669"/>
    <property type="project" value="UniProtKB-SubCell"/>
</dbReference>
<dbReference type="CDD" id="cd02435">
    <property type="entry name" value="CCC1"/>
    <property type="match status" value="1"/>
</dbReference>
<comment type="subcellular location">
    <subcellularLocation>
        <location evidence="1">Endomembrane system</location>
        <topology evidence="1">Multi-pass membrane protein</topology>
    </subcellularLocation>
</comment>
<feature type="transmembrane region" description="Helical" evidence="6">
    <location>
        <begin position="228"/>
        <end position="247"/>
    </location>
</feature>
<keyword evidence="3 6" id="KW-0812">Transmembrane</keyword>
<comment type="similarity">
    <text evidence="2">Belongs to the CCC1 family.</text>
</comment>
<protein>
    <submittedName>
        <fullName evidence="7">VIT family protein</fullName>
    </submittedName>
</protein>
<dbReference type="SMR" id="A0A8H6C5Y8"/>
<comment type="caution">
    <text evidence="7">The sequence shown here is derived from an EMBL/GenBank/DDBJ whole genome shotgun (WGS) entry which is preliminary data.</text>
</comment>
<gene>
    <name evidence="7" type="ORF">FOB64_000394</name>
</gene>
<reference evidence="7 8" key="1">
    <citation type="submission" date="2020-03" db="EMBL/GenBank/DDBJ databases">
        <title>FDA dAtabase for Regulatory Grade micrObial Sequences (FDA-ARGOS): Supporting development and validation of Infectious Disease Dx tests.</title>
        <authorList>
            <person name="Campos J."/>
            <person name="Goldberg B."/>
            <person name="Tallon L."/>
            <person name="Sadzewicz L."/>
            <person name="Vavikolanu K."/>
            <person name="Mehta A."/>
            <person name="Aluvathingal J."/>
            <person name="Nadendla S."/>
            <person name="Nandy P."/>
            <person name="Geyer C."/>
            <person name="Yan Y."/>
            <person name="Sichtig H."/>
        </authorList>
    </citation>
    <scope>NUCLEOTIDE SEQUENCE [LARGE SCALE GENOMIC DNA]</scope>
    <source>
        <strain evidence="7 8">FDAARGOS_656</strain>
    </source>
</reference>
<dbReference type="PANTHER" id="PTHR31851">
    <property type="entry name" value="FE(2+)/MN(2+) TRANSPORTER PCL1"/>
    <property type="match status" value="1"/>
</dbReference>
<dbReference type="GO" id="GO:0030026">
    <property type="term" value="P:intracellular manganese ion homeostasis"/>
    <property type="evidence" value="ECO:0007669"/>
    <property type="project" value="InterPro"/>
</dbReference>
<accession>A0A8H6C5Y8</accession>
<name>A0A8H6C5Y8_CANAX</name>
<proteinExistence type="inferred from homology"/>
<evidence type="ECO:0000256" key="5">
    <source>
        <dbReference type="ARBA" id="ARBA00023136"/>
    </source>
</evidence>
<evidence type="ECO:0000313" key="8">
    <source>
        <dbReference type="Proteomes" id="UP000536275"/>
    </source>
</evidence>
<feature type="transmembrane region" description="Helical" evidence="6">
    <location>
        <begin position="202"/>
        <end position="222"/>
    </location>
</feature>